<accession>A0ABR8CZ30</accession>
<evidence type="ECO:0000313" key="1">
    <source>
        <dbReference type="EMBL" id="MBD2499917.1"/>
    </source>
</evidence>
<protein>
    <submittedName>
        <fullName evidence="1">Uncharacterized protein</fullName>
    </submittedName>
</protein>
<comment type="caution">
    <text evidence="1">The sequence shown here is derived from an EMBL/GenBank/DDBJ whole genome shotgun (WGS) entry which is preliminary data.</text>
</comment>
<sequence length="47" mass="5092">MDNTNIAACGLCTFVIPPLSIIRNSWGLCSRVFSGDRLRRAGTPSHS</sequence>
<dbReference type="Proteomes" id="UP000661112">
    <property type="component" value="Unassembled WGS sequence"/>
</dbReference>
<dbReference type="EMBL" id="JACJSG010000004">
    <property type="protein sequence ID" value="MBD2499917.1"/>
    <property type="molecule type" value="Genomic_DNA"/>
</dbReference>
<keyword evidence="2" id="KW-1185">Reference proteome</keyword>
<reference evidence="1 2" key="1">
    <citation type="journal article" date="2020" name="ISME J.">
        <title>Comparative genomics reveals insights into cyanobacterial evolution and habitat adaptation.</title>
        <authorList>
            <person name="Chen M.Y."/>
            <person name="Teng W.K."/>
            <person name="Zhao L."/>
            <person name="Hu C.X."/>
            <person name="Zhou Y.K."/>
            <person name="Han B.P."/>
            <person name="Song L.R."/>
            <person name="Shu W.S."/>
        </authorList>
    </citation>
    <scope>NUCLEOTIDE SEQUENCE [LARGE SCALE GENOMIC DNA]</scope>
    <source>
        <strain evidence="1 2">FACHB-119</strain>
    </source>
</reference>
<evidence type="ECO:0000313" key="2">
    <source>
        <dbReference type="Proteomes" id="UP000661112"/>
    </source>
</evidence>
<proteinExistence type="predicted"/>
<organism evidence="1 2">
    <name type="scientific">Anabaena azotica FACHB-119</name>
    <dbReference type="NCBI Taxonomy" id="947527"/>
    <lineage>
        <taxon>Bacteria</taxon>
        <taxon>Bacillati</taxon>
        <taxon>Cyanobacteriota</taxon>
        <taxon>Cyanophyceae</taxon>
        <taxon>Nostocales</taxon>
        <taxon>Nostocaceae</taxon>
        <taxon>Anabaena</taxon>
        <taxon>Anabaena azotica</taxon>
    </lineage>
</organism>
<gene>
    <name evidence="1" type="ORF">H6G83_04660</name>
</gene>
<name>A0ABR8CZ30_9NOST</name>